<organism evidence="5 6">
    <name type="scientific">Marinobacter aromaticivorans</name>
    <dbReference type="NCBI Taxonomy" id="1494078"/>
    <lineage>
        <taxon>Bacteria</taxon>
        <taxon>Pseudomonadati</taxon>
        <taxon>Pseudomonadota</taxon>
        <taxon>Gammaproteobacteria</taxon>
        <taxon>Pseudomonadales</taxon>
        <taxon>Marinobacteraceae</taxon>
        <taxon>Marinobacter</taxon>
    </lineage>
</organism>
<dbReference type="InterPro" id="IPR009061">
    <property type="entry name" value="DNA-bd_dom_put_sf"/>
</dbReference>
<dbReference type="InterPro" id="IPR011791">
    <property type="entry name" value="CadR-PbrR"/>
</dbReference>
<dbReference type="PANTHER" id="PTHR30204:SF92">
    <property type="entry name" value="HTH-TYPE TRANSCRIPTIONAL REGULATOR ZNTR"/>
    <property type="match status" value="1"/>
</dbReference>
<evidence type="ECO:0000256" key="2">
    <source>
        <dbReference type="SAM" id="Coils"/>
    </source>
</evidence>
<dbReference type="PRINTS" id="PR00040">
    <property type="entry name" value="HTHMERR"/>
</dbReference>
<gene>
    <name evidence="5" type="primary">cadR</name>
    <name evidence="5" type="ORF">ACFQQA_01915</name>
</gene>
<accession>A0ABW2IR37</accession>
<dbReference type="SUPFAM" id="SSF46955">
    <property type="entry name" value="Putative DNA-binding domain"/>
    <property type="match status" value="1"/>
</dbReference>
<name>A0ABW2IR37_9GAMM</name>
<keyword evidence="2" id="KW-0175">Coiled coil</keyword>
<evidence type="ECO:0000256" key="1">
    <source>
        <dbReference type="ARBA" id="ARBA00023125"/>
    </source>
</evidence>
<comment type="caution">
    <text evidence="5">The sequence shown here is derived from an EMBL/GenBank/DDBJ whole genome shotgun (WGS) entry which is preliminary data.</text>
</comment>
<dbReference type="SMART" id="SM00422">
    <property type="entry name" value="HTH_MERR"/>
    <property type="match status" value="1"/>
</dbReference>
<keyword evidence="6" id="KW-1185">Reference proteome</keyword>
<feature type="region of interest" description="Disordered" evidence="3">
    <location>
        <begin position="132"/>
        <end position="153"/>
    </location>
</feature>
<dbReference type="RefSeq" id="WP_100686792.1">
    <property type="nucleotide sequence ID" value="NZ_JBHTBD010000001.1"/>
</dbReference>
<evidence type="ECO:0000313" key="5">
    <source>
        <dbReference type="EMBL" id="MFC7293469.1"/>
    </source>
</evidence>
<dbReference type="Gene3D" id="1.10.1660.10">
    <property type="match status" value="1"/>
</dbReference>
<dbReference type="EMBL" id="JBHTBD010000001">
    <property type="protein sequence ID" value="MFC7293469.1"/>
    <property type="molecule type" value="Genomic_DNA"/>
</dbReference>
<proteinExistence type="predicted"/>
<reference evidence="6" key="1">
    <citation type="journal article" date="2019" name="Int. J. Syst. Evol. Microbiol.">
        <title>The Global Catalogue of Microorganisms (GCM) 10K type strain sequencing project: providing services to taxonomists for standard genome sequencing and annotation.</title>
        <authorList>
            <consortium name="The Broad Institute Genomics Platform"/>
            <consortium name="The Broad Institute Genome Sequencing Center for Infectious Disease"/>
            <person name="Wu L."/>
            <person name="Ma J."/>
        </authorList>
    </citation>
    <scope>NUCLEOTIDE SEQUENCE [LARGE SCALE GENOMIC DNA]</scope>
    <source>
        <strain evidence="6">CCUG 60559</strain>
    </source>
</reference>
<dbReference type="PROSITE" id="PS50937">
    <property type="entry name" value="HTH_MERR_2"/>
    <property type="match status" value="1"/>
</dbReference>
<evidence type="ECO:0000256" key="3">
    <source>
        <dbReference type="SAM" id="MobiDB-lite"/>
    </source>
</evidence>
<dbReference type="Proteomes" id="UP001596506">
    <property type="component" value="Unassembled WGS sequence"/>
</dbReference>
<feature type="compositionally biased region" description="Basic and acidic residues" evidence="3">
    <location>
        <begin position="134"/>
        <end position="143"/>
    </location>
</feature>
<dbReference type="InterPro" id="IPR047057">
    <property type="entry name" value="MerR_fam"/>
</dbReference>
<dbReference type="NCBIfam" id="TIGR02047">
    <property type="entry name" value="CadR-PbrR"/>
    <property type="match status" value="1"/>
</dbReference>
<sequence>MKIGEVSRHSSVPTETIRYYEKIGLLPKPDRDASGYRAYSRAHLDRLLFIKRCRNLDMAQDEIRELLRLSENPEADCQQVDALLARHLDHVRERLKELAQLEKNLQQLQKACSNTGTVEDCGILGGLSAELDDLPDRRDHDNHVPGTHRPGKP</sequence>
<keyword evidence="1" id="KW-0238">DNA-binding</keyword>
<feature type="domain" description="HTH merR-type" evidence="4">
    <location>
        <begin position="1"/>
        <end position="69"/>
    </location>
</feature>
<feature type="coiled-coil region" evidence="2">
    <location>
        <begin position="84"/>
        <end position="118"/>
    </location>
</feature>
<dbReference type="CDD" id="cd04784">
    <property type="entry name" value="HTH_CadR-PbrR"/>
    <property type="match status" value="1"/>
</dbReference>
<dbReference type="Pfam" id="PF13411">
    <property type="entry name" value="MerR_1"/>
    <property type="match status" value="1"/>
</dbReference>
<dbReference type="PANTHER" id="PTHR30204">
    <property type="entry name" value="REDOX-CYCLING DRUG-SENSING TRANSCRIPTIONAL ACTIVATOR SOXR"/>
    <property type="match status" value="1"/>
</dbReference>
<evidence type="ECO:0000259" key="4">
    <source>
        <dbReference type="PROSITE" id="PS50937"/>
    </source>
</evidence>
<dbReference type="InterPro" id="IPR000551">
    <property type="entry name" value="MerR-type_HTH_dom"/>
</dbReference>
<evidence type="ECO:0000313" key="6">
    <source>
        <dbReference type="Proteomes" id="UP001596506"/>
    </source>
</evidence>
<protein>
    <submittedName>
        <fullName evidence="5">Cd(II)/Pb(II)-responsive transcriptional regulator</fullName>
    </submittedName>
</protein>